<keyword evidence="1" id="KW-0472">Membrane</keyword>
<reference evidence="2" key="1">
    <citation type="submission" date="2014-05" db="EMBL/GenBank/DDBJ databases">
        <authorList>
            <person name="Chronopoulou M."/>
        </authorList>
    </citation>
    <scope>NUCLEOTIDE SEQUENCE</scope>
    <source>
        <tissue evidence="2">Whole organism</tissue>
    </source>
</reference>
<name>A0A0K2UT74_LEPSM</name>
<accession>A0A0K2UT74</accession>
<keyword evidence="1" id="KW-0812">Transmembrane</keyword>
<dbReference type="EMBL" id="HACA01024102">
    <property type="protein sequence ID" value="CDW41463.1"/>
    <property type="molecule type" value="Transcribed_RNA"/>
</dbReference>
<organism evidence="2">
    <name type="scientific">Lepeophtheirus salmonis</name>
    <name type="common">Salmon louse</name>
    <name type="synonym">Caligus salmonis</name>
    <dbReference type="NCBI Taxonomy" id="72036"/>
    <lineage>
        <taxon>Eukaryota</taxon>
        <taxon>Metazoa</taxon>
        <taxon>Ecdysozoa</taxon>
        <taxon>Arthropoda</taxon>
        <taxon>Crustacea</taxon>
        <taxon>Multicrustacea</taxon>
        <taxon>Hexanauplia</taxon>
        <taxon>Copepoda</taxon>
        <taxon>Siphonostomatoida</taxon>
        <taxon>Caligidae</taxon>
        <taxon>Lepeophtheirus</taxon>
    </lineage>
</organism>
<proteinExistence type="predicted"/>
<protein>
    <submittedName>
        <fullName evidence="2">Uncharacterized protein</fullName>
    </submittedName>
</protein>
<evidence type="ECO:0000256" key="1">
    <source>
        <dbReference type="SAM" id="Phobius"/>
    </source>
</evidence>
<keyword evidence="1" id="KW-1133">Transmembrane helix</keyword>
<dbReference type="AlphaFoldDB" id="A0A0K2UT74"/>
<feature type="transmembrane region" description="Helical" evidence="1">
    <location>
        <begin position="15"/>
        <end position="35"/>
    </location>
</feature>
<evidence type="ECO:0000313" key="2">
    <source>
        <dbReference type="EMBL" id="CDW41463.1"/>
    </source>
</evidence>
<sequence>MMTRSHLHYFHEMDIVYHFFILSLSFTHYISLSTYPPKWERKGPKLCYGQTNLCNCGSTLN</sequence>